<dbReference type="HOGENOM" id="CLU_019723_0_1_14"/>
<evidence type="ECO:0000256" key="4">
    <source>
        <dbReference type="ARBA" id="ARBA00012707"/>
    </source>
</evidence>
<feature type="domain" description="Phosphate acetyl/butaryl transferase" evidence="9">
    <location>
        <begin position="15"/>
        <end position="317"/>
    </location>
</feature>
<dbReference type="InterPro" id="IPR002505">
    <property type="entry name" value="PTA_PTB"/>
</dbReference>
<evidence type="ECO:0000259" key="9">
    <source>
        <dbReference type="Pfam" id="PF01515"/>
    </source>
</evidence>
<protein>
    <recommendedName>
        <fullName evidence="5">Phosphate acetyltransferase</fullName>
        <ecNumber evidence="4">2.3.1.8</ecNumber>
    </recommendedName>
    <alternativeName>
        <fullName evidence="8">Phosphotransacetylase</fullName>
    </alternativeName>
</protein>
<evidence type="ECO:0000256" key="8">
    <source>
        <dbReference type="ARBA" id="ARBA00031108"/>
    </source>
</evidence>
<proteinExistence type="inferred from homology"/>
<keyword evidence="6" id="KW-0808">Transferase</keyword>
<dbReference type="Proteomes" id="UP000019267">
    <property type="component" value="Chromosome"/>
</dbReference>
<evidence type="ECO:0000313" key="11">
    <source>
        <dbReference type="Proteomes" id="UP000019267"/>
    </source>
</evidence>
<keyword evidence="7" id="KW-0012">Acyltransferase</keyword>
<comment type="catalytic activity">
    <reaction evidence="1">
        <text>acetyl-CoA + phosphate = acetyl phosphate + CoA</text>
        <dbReference type="Rhea" id="RHEA:19521"/>
        <dbReference type="ChEBI" id="CHEBI:22191"/>
        <dbReference type="ChEBI" id="CHEBI:43474"/>
        <dbReference type="ChEBI" id="CHEBI:57287"/>
        <dbReference type="ChEBI" id="CHEBI:57288"/>
        <dbReference type="EC" id="2.3.1.8"/>
    </reaction>
</comment>
<accession>W6A8H4</accession>
<evidence type="ECO:0000256" key="6">
    <source>
        <dbReference type="ARBA" id="ARBA00022679"/>
    </source>
</evidence>
<dbReference type="EC" id="2.3.1.8" evidence="4"/>
<dbReference type="KEGG" id="scq:SCULI_v1c09210"/>
<evidence type="ECO:0000256" key="3">
    <source>
        <dbReference type="ARBA" id="ARBA00005656"/>
    </source>
</evidence>
<dbReference type="NCBIfam" id="NF007233">
    <property type="entry name" value="PRK09653.1"/>
    <property type="match status" value="1"/>
</dbReference>
<evidence type="ECO:0000256" key="1">
    <source>
        <dbReference type="ARBA" id="ARBA00000705"/>
    </source>
</evidence>
<dbReference type="NCBIfam" id="TIGR00651">
    <property type="entry name" value="pta"/>
    <property type="match status" value="1"/>
</dbReference>
<evidence type="ECO:0000256" key="7">
    <source>
        <dbReference type="ARBA" id="ARBA00023315"/>
    </source>
</evidence>
<dbReference type="GO" id="GO:0008959">
    <property type="term" value="F:phosphate acetyltransferase activity"/>
    <property type="evidence" value="ECO:0007669"/>
    <property type="project" value="UniProtKB-EC"/>
</dbReference>
<dbReference type="PANTHER" id="PTHR43356:SF3">
    <property type="entry name" value="PHOSPHATE ACETYLTRANSFERASE"/>
    <property type="match status" value="1"/>
</dbReference>
<dbReference type="EMBL" id="CP006681">
    <property type="protein sequence ID" value="AHI53261.1"/>
    <property type="molecule type" value="Genomic_DNA"/>
</dbReference>
<dbReference type="eggNOG" id="COG0280">
    <property type="taxonomic scope" value="Bacteria"/>
</dbReference>
<name>W6A8H4_9MOLU</name>
<dbReference type="RefSeq" id="WP_025363485.1">
    <property type="nucleotide sequence ID" value="NZ_CP006681.1"/>
</dbReference>
<dbReference type="InterPro" id="IPR004614">
    <property type="entry name" value="P_AcTrfase"/>
</dbReference>
<organism evidence="10 11">
    <name type="scientific">Spiroplasma culicicola AES-1</name>
    <dbReference type="NCBI Taxonomy" id="1276246"/>
    <lineage>
        <taxon>Bacteria</taxon>
        <taxon>Bacillati</taxon>
        <taxon>Mycoplasmatota</taxon>
        <taxon>Mollicutes</taxon>
        <taxon>Entomoplasmatales</taxon>
        <taxon>Spiroplasmataceae</taxon>
        <taxon>Spiroplasma</taxon>
    </lineage>
</organism>
<evidence type="ECO:0000313" key="10">
    <source>
        <dbReference type="EMBL" id="AHI53261.1"/>
    </source>
</evidence>
<dbReference type="AlphaFoldDB" id="W6A8H4"/>
<dbReference type="STRING" id="1276246.SCULI_v1c09210"/>
<evidence type="ECO:0000256" key="2">
    <source>
        <dbReference type="ARBA" id="ARBA00004989"/>
    </source>
</evidence>
<dbReference type="InterPro" id="IPR042112">
    <property type="entry name" value="P_AcTrfase_dom2"/>
</dbReference>
<dbReference type="PIRSF" id="PIRSF000428">
    <property type="entry name" value="P_Ac_trans"/>
    <property type="match status" value="1"/>
</dbReference>
<dbReference type="InterPro" id="IPR012147">
    <property type="entry name" value="P_Ac_Bu_trans"/>
</dbReference>
<dbReference type="PANTHER" id="PTHR43356">
    <property type="entry name" value="PHOSPHATE ACETYLTRANSFERASE"/>
    <property type="match status" value="1"/>
</dbReference>
<dbReference type="Gene3D" id="3.40.50.10950">
    <property type="match status" value="1"/>
</dbReference>
<reference evidence="10 11" key="1">
    <citation type="journal article" date="2014" name="Genome Biol. Evol.">
        <title>Molecular evolution of the substrate utilization strategies and putative virulence factors in mosquito-associated Spiroplasma species.</title>
        <authorList>
            <person name="Chang T.H."/>
            <person name="Lo W.S."/>
            <person name="Ku C."/>
            <person name="Chen L.L."/>
            <person name="Kuo C.H."/>
        </authorList>
    </citation>
    <scope>NUCLEOTIDE SEQUENCE [LARGE SCALE GENOMIC DNA]</scope>
    <source>
        <strain evidence="10">AES-1</strain>
    </source>
</reference>
<sequence>MYSINQLKDYILEHSSQQTIVFPEGKEDKIVEVAKRIKAQGLGVPVLLFNTSDEIPSGLEQEIKCLVVKESINQEMVDLLLEIRKGKLEKDQAIELTQKRNYYGVMMIQMGLADAMVCGLNYTTADTLRPALQIIKTSKDSSIASSIFMMSRGEERYIFTDCALNVDPNPEQLKDIAYMAAKFAQDLNTKNVEVAMLSYSTNGSGMGPMVDKVATAVEKLKSLNNEQMTFDGEIQFDAAFSKVVRDKKYPNNSFKKETPDVFVFPELNSANIGYKIAQRLGGFEAAGPFILGLNKPVNDLSRGASLEDIYQTSIVTIYQAIKRSEAK</sequence>
<dbReference type="PATRIC" id="fig|1276246.3.peg.917"/>
<comment type="similarity">
    <text evidence="3">Belongs to the phosphate acetyltransferase and butyryltransferase family.</text>
</comment>
<dbReference type="OrthoDB" id="9805787at2"/>
<comment type="pathway">
    <text evidence="2">Metabolic intermediate biosynthesis; acetyl-CoA biosynthesis; acetyl-CoA from acetate: step 2/2.</text>
</comment>
<evidence type="ECO:0000256" key="5">
    <source>
        <dbReference type="ARBA" id="ARBA00021528"/>
    </source>
</evidence>
<dbReference type="Pfam" id="PF01515">
    <property type="entry name" value="PTA_PTB"/>
    <property type="match status" value="1"/>
</dbReference>
<dbReference type="InterPro" id="IPR050500">
    <property type="entry name" value="Phos_Acetyltrans/Butyryltrans"/>
</dbReference>
<keyword evidence="11" id="KW-1185">Reference proteome</keyword>
<dbReference type="Gene3D" id="3.40.50.10750">
    <property type="entry name" value="Isocitrate/Isopropylmalate dehydrogenase-like"/>
    <property type="match status" value="1"/>
</dbReference>
<dbReference type="InterPro" id="IPR042113">
    <property type="entry name" value="P_AcTrfase_dom1"/>
</dbReference>
<gene>
    <name evidence="10" type="primary">eutD</name>
    <name evidence="10" type="ORF">SCULI_v1c09210</name>
</gene>
<dbReference type="SUPFAM" id="SSF53659">
    <property type="entry name" value="Isocitrate/Isopropylmalate dehydrogenase-like"/>
    <property type="match status" value="1"/>
</dbReference>